<evidence type="ECO:0000259" key="5">
    <source>
        <dbReference type="Pfam" id="PF01168"/>
    </source>
</evidence>
<dbReference type="CDD" id="cd00635">
    <property type="entry name" value="PLPDE_III_YBL036c_like"/>
    <property type="match status" value="1"/>
</dbReference>
<comment type="cofactor">
    <cofactor evidence="3">
        <name>pyridoxal 5'-phosphate</name>
        <dbReference type="ChEBI" id="CHEBI:597326"/>
    </cofactor>
</comment>
<evidence type="ECO:0000256" key="3">
    <source>
        <dbReference type="PIRSR" id="PIRSR004848-1"/>
    </source>
</evidence>
<comment type="function">
    <text evidence="2">Pyridoxal 5'-phosphate (PLP)-binding protein, which is involved in PLP homeostasis.</text>
</comment>
<dbReference type="HAMAP" id="MF_02087">
    <property type="entry name" value="PLP_homeostasis"/>
    <property type="match status" value="1"/>
</dbReference>
<dbReference type="InterPro" id="IPR029066">
    <property type="entry name" value="PLP-binding_barrel"/>
</dbReference>
<dbReference type="PATRIC" id="fig|281456.6.peg.3406"/>
<evidence type="ECO:0000313" key="6">
    <source>
        <dbReference type="EMBL" id="KNZ68232.1"/>
    </source>
</evidence>
<dbReference type="InterPro" id="IPR011078">
    <property type="entry name" value="PyrdxlP_homeostasis"/>
</dbReference>
<feature type="domain" description="Alanine racemase N-terminal" evidence="5">
    <location>
        <begin position="8"/>
        <end position="228"/>
    </location>
</feature>
<dbReference type="PANTHER" id="PTHR10146">
    <property type="entry name" value="PROLINE SYNTHETASE CO-TRANSCRIBED BACTERIAL HOMOLOG PROTEIN"/>
    <property type="match status" value="1"/>
</dbReference>
<dbReference type="Pfam" id="PF01168">
    <property type="entry name" value="Ala_racemase_N"/>
    <property type="match status" value="1"/>
</dbReference>
<keyword evidence="7" id="KW-1185">Reference proteome</keyword>
<organism evidence="6 7">
    <name type="scientific">Thermincola ferriacetica</name>
    <dbReference type="NCBI Taxonomy" id="281456"/>
    <lineage>
        <taxon>Bacteria</taxon>
        <taxon>Bacillati</taxon>
        <taxon>Bacillota</taxon>
        <taxon>Clostridia</taxon>
        <taxon>Eubacteriales</taxon>
        <taxon>Thermincolaceae</taxon>
        <taxon>Thermincola</taxon>
    </lineage>
</organism>
<dbReference type="InterPro" id="IPR001608">
    <property type="entry name" value="Ala_racemase_N"/>
</dbReference>
<evidence type="ECO:0000313" key="7">
    <source>
        <dbReference type="Proteomes" id="UP000037175"/>
    </source>
</evidence>
<evidence type="ECO:0000256" key="4">
    <source>
        <dbReference type="RuleBase" id="RU004514"/>
    </source>
</evidence>
<keyword evidence="1 2" id="KW-0663">Pyridoxal phosphate</keyword>
<protein>
    <recommendedName>
        <fullName evidence="2">Pyridoxal phosphate homeostasis protein</fullName>
        <shortName evidence="2">PLP homeostasis protein</shortName>
    </recommendedName>
</protein>
<dbReference type="EMBL" id="LGTE01000042">
    <property type="protein sequence ID" value="KNZ68232.1"/>
    <property type="molecule type" value="Genomic_DNA"/>
</dbReference>
<comment type="similarity">
    <text evidence="2 4">Belongs to the pyridoxal phosphate-binding protein YggS/PROSC family.</text>
</comment>
<gene>
    <name evidence="6" type="ORF">Tfer_3232</name>
</gene>
<comment type="caution">
    <text evidence="6">The sequence shown here is derived from an EMBL/GenBank/DDBJ whole genome shotgun (WGS) entry which is preliminary data.</text>
</comment>
<dbReference type="PIRSF" id="PIRSF004848">
    <property type="entry name" value="YBL036c_PLPDEIII"/>
    <property type="match status" value="1"/>
</dbReference>
<accession>A0A0L6VY24</accession>
<dbReference type="NCBIfam" id="TIGR00044">
    <property type="entry name" value="YggS family pyridoxal phosphate-dependent enzyme"/>
    <property type="match status" value="1"/>
</dbReference>
<dbReference type="FunFam" id="3.20.20.10:FF:000018">
    <property type="entry name" value="Pyridoxal phosphate homeostasis protein"/>
    <property type="match status" value="1"/>
</dbReference>
<feature type="modified residue" description="N6-(pyridoxal phosphate)lysine" evidence="2 3">
    <location>
        <position position="37"/>
    </location>
</feature>
<dbReference type="AlphaFoldDB" id="A0A0L6VY24"/>
<dbReference type="RefSeq" id="WP_052219142.1">
    <property type="nucleotide sequence ID" value="NZ_LGTE01000042.1"/>
</dbReference>
<dbReference type="SUPFAM" id="SSF51419">
    <property type="entry name" value="PLP-binding barrel"/>
    <property type="match status" value="1"/>
</dbReference>
<dbReference type="PANTHER" id="PTHR10146:SF14">
    <property type="entry name" value="PYRIDOXAL PHOSPHATE HOMEOSTASIS PROTEIN"/>
    <property type="match status" value="1"/>
</dbReference>
<name>A0A0L6VY24_9FIRM</name>
<reference evidence="7" key="1">
    <citation type="submission" date="2015-07" db="EMBL/GenBank/DDBJ databases">
        <title>Complete Genome of Thermincola ferriacetica strain Z-0001T.</title>
        <authorList>
            <person name="Lusk B."/>
            <person name="Badalamenti J.P."/>
            <person name="Parameswaran P."/>
            <person name="Bond D.R."/>
            <person name="Torres C.I."/>
        </authorList>
    </citation>
    <scope>NUCLEOTIDE SEQUENCE [LARGE SCALE GENOMIC DNA]</scope>
    <source>
        <strain evidence="7">Z-0001</strain>
    </source>
</reference>
<proteinExistence type="inferred from homology"/>
<sequence>MLHWLRTNLEQIRSNINEAAYKSGRKPDDVKLIAVSKTVPMETIKAAWEMGVTDFGENKVQELTEKFNELPEAKWHLIGHLQKNKVKYIVDKVVLIHSLDSYPLAEEINKRAVARGKCLDVLIQVNVAREPTKFGLDLSEVDDFINAVKDLPGLAVKGLMTIAPFVGDPEAVRPVFRELKKKFDALKTMEIPSAEMKYLSMGMSNDYRIAIEEGANLVRIGTRIFGERKK</sequence>
<evidence type="ECO:0000256" key="2">
    <source>
        <dbReference type="HAMAP-Rule" id="MF_02087"/>
    </source>
</evidence>
<dbReference type="Proteomes" id="UP000037175">
    <property type="component" value="Unassembled WGS sequence"/>
</dbReference>
<dbReference type="GO" id="GO:0030170">
    <property type="term" value="F:pyridoxal phosphate binding"/>
    <property type="evidence" value="ECO:0007669"/>
    <property type="project" value="UniProtKB-UniRule"/>
</dbReference>
<evidence type="ECO:0000256" key="1">
    <source>
        <dbReference type="ARBA" id="ARBA00022898"/>
    </source>
</evidence>
<dbReference type="Gene3D" id="3.20.20.10">
    <property type="entry name" value="Alanine racemase"/>
    <property type="match status" value="1"/>
</dbReference>